<evidence type="ECO:0000313" key="3">
    <source>
        <dbReference type="Proteomes" id="UP001596422"/>
    </source>
</evidence>
<accession>A0ABW1ZVU7</accession>
<keyword evidence="3" id="KW-1185">Reference proteome</keyword>
<protein>
    <submittedName>
        <fullName evidence="2">Lipid A deacylase LpxR family protein</fullName>
    </submittedName>
</protein>
<name>A0ABW1ZVU7_9GAMM</name>
<proteinExistence type="predicted"/>
<dbReference type="RefSeq" id="WP_379907884.1">
    <property type="nucleotide sequence ID" value="NZ_JBHSWE010000001.1"/>
</dbReference>
<dbReference type="InterPro" id="IPR037107">
    <property type="entry name" value="Put_OMP_sf"/>
</dbReference>
<evidence type="ECO:0000313" key="2">
    <source>
        <dbReference type="EMBL" id="MFC6669317.1"/>
    </source>
</evidence>
<reference evidence="3" key="1">
    <citation type="journal article" date="2019" name="Int. J. Syst. Evol. Microbiol.">
        <title>The Global Catalogue of Microorganisms (GCM) 10K type strain sequencing project: providing services to taxonomists for standard genome sequencing and annotation.</title>
        <authorList>
            <consortium name="The Broad Institute Genomics Platform"/>
            <consortium name="The Broad Institute Genome Sequencing Center for Infectious Disease"/>
            <person name="Wu L."/>
            <person name="Ma J."/>
        </authorList>
    </citation>
    <scope>NUCLEOTIDE SEQUENCE [LARGE SCALE GENOMIC DNA]</scope>
    <source>
        <strain evidence="3">NBRC 111756</strain>
    </source>
</reference>
<organism evidence="2 3">
    <name type="scientific">Marinobacterium aestuariivivens</name>
    <dbReference type="NCBI Taxonomy" id="1698799"/>
    <lineage>
        <taxon>Bacteria</taxon>
        <taxon>Pseudomonadati</taxon>
        <taxon>Pseudomonadota</taxon>
        <taxon>Gammaproteobacteria</taxon>
        <taxon>Oceanospirillales</taxon>
        <taxon>Oceanospirillaceae</taxon>
        <taxon>Marinobacterium</taxon>
    </lineage>
</organism>
<dbReference type="EMBL" id="JBHSWE010000001">
    <property type="protein sequence ID" value="MFC6669317.1"/>
    <property type="molecule type" value="Genomic_DNA"/>
</dbReference>
<feature type="signal peptide" evidence="1">
    <location>
        <begin position="1"/>
        <end position="18"/>
    </location>
</feature>
<dbReference type="InterPro" id="IPR018707">
    <property type="entry name" value="LpxR"/>
</dbReference>
<dbReference type="Pfam" id="PF09982">
    <property type="entry name" value="LpxR"/>
    <property type="match status" value="1"/>
</dbReference>
<gene>
    <name evidence="2" type="ORF">ACFQDL_03795</name>
</gene>
<dbReference type="Proteomes" id="UP001596422">
    <property type="component" value="Unassembled WGS sequence"/>
</dbReference>
<keyword evidence="1" id="KW-0732">Signal</keyword>
<comment type="caution">
    <text evidence="2">The sequence shown here is derived from an EMBL/GenBank/DDBJ whole genome shotgun (WGS) entry which is preliminary data.</text>
</comment>
<dbReference type="Gene3D" id="2.40.128.140">
    <property type="entry name" value="Outer membrane protein"/>
    <property type="match status" value="1"/>
</dbReference>
<sequence>MRTRILLLATLLPLPTLAEEGAPWTYNFYLENDLFAETDRHYTNGARFSAVSPDIDNFLYDPRLPAWVRELNDWFEPLYPVPESRIDEVRRNIVLTLGQQIYTPEDIDRTDIDPTDRPYAAWLYGGVGYHAKTRNKLNSVELNLGMIGPAALGQEAQDFIHDLRGFDKFQGWDNQLENEPGLQLVYEHKRRQQSLKTPAGWGTDLIWHAGGSLGNVATYLNAGAELRLGWRLPDDFGTSALRPGGDNSAPGRRDPRLNGTLGLHGFVSLDGRWVLQDIFLDGNTWRDSHSVDRESLVGEAALGVSAVFEGWKLSFARVHRSREFEGQRKGNSYGSLSVSYSY</sequence>
<feature type="chain" id="PRO_5047068744" evidence="1">
    <location>
        <begin position="19"/>
        <end position="342"/>
    </location>
</feature>
<evidence type="ECO:0000256" key="1">
    <source>
        <dbReference type="SAM" id="SignalP"/>
    </source>
</evidence>